<evidence type="ECO:0000256" key="8">
    <source>
        <dbReference type="ARBA" id="ARBA00023235"/>
    </source>
</evidence>
<comment type="similarity">
    <text evidence="3 10">Belongs to the BPG-independent phosphoglycerate mutase family.</text>
</comment>
<evidence type="ECO:0000259" key="14">
    <source>
        <dbReference type="Pfam" id="PF01676"/>
    </source>
</evidence>
<reference evidence="16 17" key="1">
    <citation type="submission" date="2009-02" db="EMBL/GenBank/DDBJ databases">
        <title>Sequencing of the draft genome and assembly of Dethiobacter alkaliphilus AHT 1.</title>
        <authorList>
            <consortium name="US DOE Joint Genome Institute (JGI-PGF)"/>
            <person name="Lucas S."/>
            <person name="Copeland A."/>
            <person name="Lapidus A."/>
            <person name="Glavina del Rio T."/>
            <person name="Dalin E."/>
            <person name="Tice H."/>
            <person name="Bruce D."/>
            <person name="Goodwin L."/>
            <person name="Pitluck S."/>
            <person name="Larimer F."/>
            <person name="Land M.L."/>
            <person name="Hauser L."/>
            <person name="Muyzer G."/>
        </authorList>
    </citation>
    <scope>NUCLEOTIDE SEQUENCE [LARGE SCALE GENOMIC DNA]</scope>
    <source>
        <strain evidence="16 17">AHT 1</strain>
    </source>
</reference>
<dbReference type="EMBL" id="ACJM01000005">
    <property type="protein sequence ID" value="EEG77875.1"/>
    <property type="molecule type" value="Genomic_DNA"/>
</dbReference>
<dbReference type="HAMAP" id="MF_01038">
    <property type="entry name" value="GpmI"/>
    <property type="match status" value="1"/>
</dbReference>
<evidence type="ECO:0000313" key="16">
    <source>
        <dbReference type="EMBL" id="EEG77875.1"/>
    </source>
</evidence>
<sequence>MSRPRPLVLIVLDGWGLGRKRIGNAIYQAKTPFFHSLQEDYSVARLKASGEAVGLPEGQMGNSEVGHLNIGAGRIVYQELTRISKSIEDGDFFENKELLAAIRHVKNKGSALHLLGLLSDGGVHSHNTHLYALLELAKSQNVDKVYVHAVLDGRDVGPTSAEEYLSALEDKISDIGVGKVATVSGRYFTMDRDKRWERVERAYRSMVYGTGEAAATSLHALENAYEHGETDEFVAPTVILEDDGQPVATIGDDDAVIFFNFRPDRARQITRTFTDSDFAGFERGESAPYPYFVCMTQYDERIDAPVAFPPDHPTDTLGEVLAAAGLKQLRIAETEKYAHVTFFFSGGEEKCFDGEERILIPSPKVPTYNLQPEMSAPEVTDRLLEEIAADKFDVVIINYANPDMVGHTGVLEAAVKAVETVDSCLSRVVPAVLEKGGVAIVTADHGNAEQMTSGRNNRTFTAHTPNPVPFILAAKDYRLKKQGILADVAPTVLDILNLETPAEMTGSSLLIRADNRKKK</sequence>
<dbReference type="Gene3D" id="3.40.720.10">
    <property type="entry name" value="Alkaline Phosphatase, subunit A"/>
    <property type="match status" value="1"/>
</dbReference>
<feature type="binding site" evidence="10 13">
    <location>
        <position position="463"/>
    </location>
    <ligand>
        <name>Mn(2+)</name>
        <dbReference type="ChEBI" id="CHEBI:29035"/>
        <label>1</label>
    </ligand>
</feature>
<feature type="binding site" evidence="10 13">
    <location>
        <position position="444"/>
    </location>
    <ligand>
        <name>Mn(2+)</name>
        <dbReference type="ChEBI" id="CHEBI:29035"/>
        <label>2</label>
    </ligand>
</feature>
<evidence type="ECO:0000256" key="10">
    <source>
        <dbReference type="HAMAP-Rule" id="MF_01038"/>
    </source>
</evidence>
<evidence type="ECO:0000256" key="13">
    <source>
        <dbReference type="PIRSR" id="PIRSR001492-3"/>
    </source>
</evidence>
<feature type="active site" description="Phosphoserine intermediate" evidence="10 11">
    <location>
        <position position="63"/>
    </location>
</feature>
<dbReference type="InterPro" id="IPR011258">
    <property type="entry name" value="BPG-indep_PGM_N"/>
</dbReference>
<comment type="pathway">
    <text evidence="2 10">Carbohydrate degradation; glycolysis; pyruvate from D-glyceraldehyde 3-phosphate: step 3/5.</text>
</comment>
<accession>C0GFB5</accession>
<feature type="binding site" evidence="10 12">
    <location>
        <position position="124"/>
    </location>
    <ligand>
        <name>substrate</name>
    </ligand>
</feature>
<dbReference type="RefSeq" id="WP_008515747.1">
    <property type="nucleotide sequence ID" value="NZ_ACJM01000005.1"/>
</dbReference>
<feature type="binding site" evidence="10 12">
    <location>
        <position position="186"/>
    </location>
    <ligand>
        <name>substrate</name>
    </ligand>
</feature>
<keyword evidence="17" id="KW-1185">Reference proteome</keyword>
<comment type="caution">
    <text evidence="16">The sequence shown here is derived from an EMBL/GenBank/DDBJ whole genome shotgun (WGS) entry which is preliminary data.</text>
</comment>
<dbReference type="EC" id="5.4.2.12" evidence="4 10"/>
<dbReference type="Proteomes" id="UP000006443">
    <property type="component" value="Unassembled WGS sequence"/>
</dbReference>
<protein>
    <recommendedName>
        <fullName evidence="9 10">2,3-bisphosphoglycerate-independent phosphoglycerate mutase</fullName>
        <shortName evidence="10">BPG-independent PGAM</shortName>
        <shortName evidence="10">Phosphoglyceromutase</shortName>
        <shortName evidence="10">iPGM</shortName>
        <ecNumber evidence="4 10">5.4.2.12</ecNumber>
    </recommendedName>
</protein>
<evidence type="ECO:0000256" key="2">
    <source>
        <dbReference type="ARBA" id="ARBA00004798"/>
    </source>
</evidence>
<dbReference type="eggNOG" id="COG0696">
    <property type="taxonomic scope" value="Bacteria"/>
</dbReference>
<dbReference type="InterPro" id="IPR017850">
    <property type="entry name" value="Alkaline_phosphatase_core_sf"/>
</dbReference>
<feature type="binding site" evidence="10 13">
    <location>
        <position position="403"/>
    </location>
    <ligand>
        <name>Mn(2+)</name>
        <dbReference type="ChEBI" id="CHEBI:29035"/>
        <label>1</label>
    </ligand>
</feature>
<dbReference type="GO" id="GO:0006096">
    <property type="term" value="P:glycolytic process"/>
    <property type="evidence" value="ECO:0007669"/>
    <property type="project" value="UniProtKB-UniRule"/>
</dbReference>
<dbReference type="NCBIfam" id="TIGR01307">
    <property type="entry name" value="pgm_bpd_ind"/>
    <property type="match status" value="1"/>
</dbReference>
<dbReference type="PIRSF" id="PIRSF001492">
    <property type="entry name" value="IPGAM"/>
    <property type="match status" value="1"/>
</dbReference>
<evidence type="ECO:0000256" key="11">
    <source>
        <dbReference type="PIRSR" id="PIRSR001492-1"/>
    </source>
</evidence>
<dbReference type="GO" id="GO:0006007">
    <property type="term" value="P:glucose catabolic process"/>
    <property type="evidence" value="ECO:0007669"/>
    <property type="project" value="InterPro"/>
</dbReference>
<dbReference type="Pfam" id="PF01676">
    <property type="entry name" value="Metalloenzyme"/>
    <property type="match status" value="1"/>
</dbReference>
<comment type="cofactor">
    <cofactor evidence="10">
        <name>Mn(2+)</name>
        <dbReference type="ChEBI" id="CHEBI:29035"/>
    </cofactor>
    <text evidence="10">Binds 2 manganese ions per subunit.</text>
</comment>
<dbReference type="STRING" id="555088.DealDRAFT_1174"/>
<dbReference type="CDD" id="cd16010">
    <property type="entry name" value="iPGM"/>
    <property type="match status" value="1"/>
</dbReference>
<dbReference type="PANTHER" id="PTHR31637">
    <property type="entry name" value="2,3-BISPHOSPHOGLYCERATE-INDEPENDENT PHOSPHOGLYCERATE MUTASE"/>
    <property type="match status" value="1"/>
</dbReference>
<keyword evidence="6 10" id="KW-0324">Glycolysis</keyword>
<dbReference type="PANTHER" id="PTHR31637:SF0">
    <property type="entry name" value="2,3-BISPHOSPHOGLYCERATE-INDEPENDENT PHOSPHOGLYCERATE MUTASE"/>
    <property type="match status" value="1"/>
</dbReference>
<dbReference type="GO" id="GO:0004619">
    <property type="term" value="F:phosphoglycerate mutase activity"/>
    <property type="evidence" value="ECO:0007669"/>
    <property type="project" value="UniProtKB-UniRule"/>
</dbReference>
<evidence type="ECO:0000256" key="3">
    <source>
        <dbReference type="ARBA" id="ARBA00008819"/>
    </source>
</evidence>
<keyword evidence="8 10" id="KW-0413">Isomerase</keyword>
<evidence type="ECO:0000256" key="9">
    <source>
        <dbReference type="ARBA" id="ARBA00071648"/>
    </source>
</evidence>
<dbReference type="FunFam" id="3.40.1450.10:FF:000001">
    <property type="entry name" value="2,3-bisphosphoglycerate-independent phosphoglycerate mutase"/>
    <property type="match status" value="1"/>
</dbReference>
<evidence type="ECO:0000256" key="7">
    <source>
        <dbReference type="ARBA" id="ARBA00023211"/>
    </source>
</evidence>
<keyword evidence="7 10" id="KW-0464">Manganese</keyword>
<evidence type="ECO:0000256" key="12">
    <source>
        <dbReference type="PIRSR" id="PIRSR001492-2"/>
    </source>
</evidence>
<dbReference type="InterPro" id="IPR005995">
    <property type="entry name" value="Pgm_bpd_ind"/>
</dbReference>
<evidence type="ECO:0000256" key="5">
    <source>
        <dbReference type="ARBA" id="ARBA00022723"/>
    </source>
</evidence>
<dbReference type="UniPathway" id="UPA00109">
    <property type="reaction ID" value="UER00186"/>
</dbReference>
<evidence type="ECO:0000256" key="1">
    <source>
        <dbReference type="ARBA" id="ARBA00000370"/>
    </source>
</evidence>
<dbReference type="AlphaFoldDB" id="C0GFB5"/>
<dbReference type="SUPFAM" id="SSF53649">
    <property type="entry name" value="Alkaline phosphatase-like"/>
    <property type="match status" value="1"/>
</dbReference>
<dbReference type="OrthoDB" id="9800863at2"/>
<dbReference type="InterPro" id="IPR036646">
    <property type="entry name" value="PGAM_B_sf"/>
</dbReference>
<feature type="binding site" evidence="10 13">
    <location>
        <position position="63"/>
    </location>
    <ligand>
        <name>Mn(2+)</name>
        <dbReference type="ChEBI" id="CHEBI:29035"/>
        <label>2</label>
    </ligand>
</feature>
<keyword evidence="5 10" id="KW-0479">Metal-binding</keyword>
<feature type="domain" description="BPG-independent PGAM N-terminal" evidence="15">
    <location>
        <begin position="83"/>
        <end position="300"/>
    </location>
</feature>
<evidence type="ECO:0000313" key="17">
    <source>
        <dbReference type="Proteomes" id="UP000006443"/>
    </source>
</evidence>
<evidence type="ECO:0000256" key="6">
    <source>
        <dbReference type="ARBA" id="ARBA00023152"/>
    </source>
</evidence>
<comment type="catalytic activity">
    <reaction evidence="1 10">
        <text>(2R)-2-phosphoglycerate = (2R)-3-phosphoglycerate</text>
        <dbReference type="Rhea" id="RHEA:15901"/>
        <dbReference type="ChEBI" id="CHEBI:58272"/>
        <dbReference type="ChEBI" id="CHEBI:58289"/>
        <dbReference type="EC" id="5.4.2.12"/>
    </reaction>
</comment>
<feature type="binding site" evidence="10 13">
    <location>
        <position position="445"/>
    </location>
    <ligand>
        <name>Mn(2+)</name>
        <dbReference type="ChEBI" id="CHEBI:29035"/>
        <label>2</label>
    </ligand>
</feature>
<organism evidence="16 17">
    <name type="scientific">Dethiobacter alkaliphilus AHT 1</name>
    <dbReference type="NCBI Taxonomy" id="555088"/>
    <lineage>
        <taxon>Bacteria</taxon>
        <taxon>Bacillati</taxon>
        <taxon>Bacillota</taxon>
        <taxon>Dethiobacteria</taxon>
        <taxon>Dethiobacterales</taxon>
        <taxon>Dethiobacteraceae</taxon>
        <taxon>Dethiobacter</taxon>
    </lineage>
</organism>
<dbReference type="GO" id="GO:0030145">
    <property type="term" value="F:manganese ion binding"/>
    <property type="evidence" value="ECO:0007669"/>
    <property type="project" value="UniProtKB-UniRule"/>
</dbReference>
<comment type="subunit">
    <text evidence="10">Monomer.</text>
</comment>
<proteinExistence type="inferred from homology"/>
<gene>
    <name evidence="10" type="primary">gpmI</name>
    <name evidence="16" type="ORF">DealDRAFT_1174</name>
</gene>
<feature type="binding site" evidence="10 13">
    <location>
        <position position="13"/>
    </location>
    <ligand>
        <name>Mn(2+)</name>
        <dbReference type="ChEBI" id="CHEBI:29035"/>
        <label>2</label>
    </ligand>
</feature>
<feature type="binding site" evidence="10 12">
    <location>
        <position position="336"/>
    </location>
    <ligand>
        <name>substrate</name>
    </ligand>
</feature>
<feature type="domain" description="Metalloenzyme" evidence="14">
    <location>
        <begin position="6"/>
        <end position="499"/>
    </location>
</feature>
<name>C0GFB5_DETAL</name>
<dbReference type="GO" id="GO:0005829">
    <property type="term" value="C:cytosol"/>
    <property type="evidence" value="ECO:0007669"/>
    <property type="project" value="TreeGrafter"/>
</dbReference>
<dbReference type="Pfam" id="PF06415">
    <property type="entry name" value="iPGM_N"/>
    <property type="match status" value="1"/>
</dbReference>
<feature type="binding site" evidence="10 12">
    <location>
        <begin position="262"/>
        <end position="265"/>
    </location>
    <ligand>
        <name>substrate</name>
    </ligand>
</feature>
<feature type="binding site" evidence="10 13">
    <location>
        <position position="407"/>
    </location>
    <ligand>
        <name>Mn(2+)</name>
        <dbReference type="ChEBI" id="CHEBI:29035"/>
        <label>1</label>
    </ligand>
</feature>
<evidence type="ECO:0000259" key="15">
    <source>
        <dbReference type="Pfam" id="PF06415"/>
    </source>
</evidence>
<feature type="binding site" evidence="10 12">
    <location>
        <begin position="154"/>
        <end position="155"/>
    </location>
    <ligand>
        <name>substrate</name>
    </ligand>
</feature>
<feature type="binding site" evidence="10 12">
    <location>
        <position position="192"/>
    </location>
    <ligand>
        <name>substrate</name>
    </ligand>
</feature>
<dbReference type="InterPro" id="IPR006124">
    <property type="entry name" value="Metalloenzyme"/>
</dbReference>
<dbReference type="SUPFAM" id="SSF64158">
    <property type="entry name" value="2,3-Bisphosphoglycerate-independent phosphoglycerate mutase, substrate-binding domain"/>
    <property type="match status" value="1"/>
</dbReference>
<comment type="function">
    <text evidence="10">Catalyzes the interconversion of 2-phosphoglycerate and 3-phosphoglycerate.</text>
</comment>
<evidence type="ECO:0000256" key="4">
    <source>
        <dbReference type="ARBA" id="ARBA00012026"/>
    </source>
</evidence>
<dbReference type="Gene3D" id="3.40.1450.10">
    <property type="entry name" value="BPG-independent phosphoglycerate mutase, domain B"/>
    <property type="match status" value="1"/>
</dbReference>